<dbReference type="Proteomes" id="UP000290289">
    <property type="component" value="Chromosome 15"/>
</dbReference>
<dbReference type="InterPro" id="IPR002885">
    <property type="entry name" value="PPR_rpt"/>
</dbReference>
<dbReference type="Gene3D" id="1.25.40.10">
    <property type="entry name" value="Tetratricopeptide repeat domain"/>
    <property type="match status" value="2"/>
</dbReference>
<gene>
    <name evidence="3" type="ORF">DVH24_029226</name>
</gene>
<evidence type="ECO:0008006" key="5">
    <source>
        <dbReference type="Google" id="ProtNLM"/>
    </source>
</evidence>
<comment type="caution">
    <text evidence="3">The sequence shown here is derived from an EMBL/GenBank/DDBJ whole genome shotgun (WGS) entry which is preliminary data.</text>
</comment>
<dbReference type="Pfam" id="PF13041">
    <property type="entry name" value="PPR_2"/>
    <property type="match status" value="1"/>
</dbReference>
<dbReference type="PANTHER" id="PTHR47926">
    <property type="entry name" value="PENTATRICOPEPTIDE REPEAT-CONTAINING PROTEIN"/>
    <property type="match status" value="1"/>
</dbReference>
<dbReference type="EMBL" id="RDQH01000341">
    <property type="protein sequence ID" value="RXH74505.1"/>
    <property type="molecule type" value="Genomic_DNA"/>
</dbReference>
<dbReference type="STRING" id="3750.A0A498HY52"/>
<proteinExistence type="predicted"/>
<dbReference type="InterPro" id="IPR011990">
    <property type="entry name" value="TPR-like_helical_dom_sf"/>
</dbReference>
<evidence type="ECO:0000256" key="1">
    <source>
        <dbReference type="ARBA" id="ARBA00022737"/>
    </source>
</evidence>
<evidence type="ECO:0000256" key="2">
    <source>
        <dbReference type="PROSITE-ProRule" id="PRU00708"/>
    </source>
</evidence>
<name>A0A498HY52_MALDO</name>
<dbReference type="AlphaFoldDB" id="A0A498HY52"/>
<organism evidence="3 4">
    <name type="scientific">Malus domestica</name>
    <name type="common">Apple</name>
    <name type="synonym">Pyrus malus</name>
    <dbReference type="NCBI Taxonomy" id="3750"/>
    <lineage>
        <taxon>Eukaryota</taxon>
        <taxon>Viridiplantae</taxon>
        <taxon>Streptophyta</taxon>
        <taxon>Embryophyta</taxon>
        <taxon>Tracheophyta</taxon>
        <taxon>Spermatophyta</taxon>
        <taxon>Magnoliopsida</taxon>
        <taxon>eudicotyledons</taxon>
        <taxon>Gunneridae</taxon>
        <taxon>Pentapetalae</taxon>
        <taxon>rosids</taxon>
        <taxon>fabids</taxon>
        <taxon>Rosales</taxon>
        <taxon>Rosaceae</taxon>
        <taxon>Amygdaloideae</taxon>
        <taxon>Maleae</taxon>
        <taxon>Malus</taxon>
    </lineage>
</organism>
<dbReference type="GO" id="GO:0003723">
    <property type="term" value="F:RNA binding"/>
    <property type="evidence" value="ECO:0007669"/>
    <property type="project" value="InterPro"/>
</dbReference>
<keyword evidence="1" id="KW-0677">Repeat</keyword>
<accession>A0A498HY52</accession>
<evidence type="ECO:0000313" key="3">
    <source>
        <dbReference type="EMBL" id="RXH74505.1"/>
    </source>
</evidence>
<feature type="repeat" description="PPR" evidence="2">
    <location>
        <begin position="22"/>
        <end position="56"/>
    </location>
</feature>
<dbReference type="InterPro" id="IPR046960">
    <property type="entry name" value="PPR_At4g14850-like_plant"/>
</dbReference>
<sequence>MNANCGCFVSAQKVFDKMTEKSVDSWATMIDAYAKWDRPVEALKLFGRMERENVDLNEVTLVNVLTACARARDLDMAKRVHRHFGALELGKWLHAYMEKENIKVDVAFGTTFVDIVDFGSAVCGQGKKALEHFHEVQKSGVKPHAITFVGILAACSHAGLVDEGISHFKSISEVQPTIEHYGGMVDILGRAD</sequence>
<reference evidence="3 4" key="1">
    <citation type="submission" date="2018-10" db="EMBL/GenBank/DDBJ databases">
        <title>A high-quality apple genome assembly.</title>
        <authorList>
            <person name="Hu J."/>
        </authorList>
    </citation>
    <scope>NUCLEOTIDE SEQUENCE [LARGE SCALE GENOMIC DNA]</scope>
    <source>
        <strain evidence="4">cv. HFTH1</strain>
        <tissue evidence="3">Young leaf</tissue>
    </source>
</reference>
<dbReference type="PROSITE" id="PS51375">
    <property type="entry name" value="PPR"/>
    <property type="match status" value="1"/>
</dbReference>
<dbReference type="Pfam" id="PF13812">
    <property type="entry name" value="PPR_3"/>
    <property type="match status" value="1"/>
</dbReference>
<evidence type="ECO:0000313" key="4">
    <source>
        <dbReference type="Proteomes" id="UP000290289"/>
    </source>
</evidence>
<dbReference type="NCBIfam" id="TIGR00756">
    <property type="entry name" value="PPR"/>
    <property type="match status" value="1"/>
</dbReference>
<dbReference type="GO" id="GO:0009451">
    <property type="term" value="P:RNA modification"/>
    <property type="evidence" value="ECO:0007669"/>
    <property type="project" value="InterPro"/>
</dbReference>
<protein>
    <recommendedName>
        <fullName evidence="5">Pentacotripeptide-repeat region of PRORP domain-containing protein</fullName>
    </recommendedName>
</protein>
<keyword evidence="4" id="KW-1185">Reference proteome</keyword>